<dbReference type="PANTHER" id="PTHR31616">
    <property type="entry name" value="TREHALASE"/>
    <property type="match status" value="1"/>
</dbReference>
<evidence type="ECO:0000259" key="2">
    <source>
        <dbReference type="Pfam" id="PF00723"/>
    </source>
</evidence>
<dbReference type="SUPFAM" id="SSF48208">
    <property type="entry name" value="Six-hairpin glycosidases"/>
    <property type="match status" value="1"/>
</dbReference>
<proteinExistence type="predicted"/>
<keyword evidence="5" id="KW-1185">Reference proteome</keyword>
<dbReference type="GO" id="GO:0004553">
    <property type="term" value="F:hydrolase activity, hydrolyzing O-glycosyl compounds"/>
    <property type="evidence" value="ECO:0007669"/>
    <property type="project" value="UniProtKB-ARBA"/>
</dbReference>
<dbReference type="Pfam" id="PF19291">
    <property type="entry name" value="TREH_N"/>
    <property type="match status" value="1"/>
</dbReference>
<dbReference type="GO" id="GO:0005975">
    <property type="term" value="P:carbohydrate metabolic process"/>
    <property type="evidence" value="ECO:0007669"/>
    <property type="project" value="InterPro"/>
</dbReference>
<dbReference type="InterPro" id="IPR012341">
    <property type="entry name" value="6hp_glycosidase-like_sf"/>
</dbReference>
<dbReference type="Gene3D" id="1.50.10.10">
    <property type="match status" value="1"/>
</dbReference>
<reference evidence="4 5" key="1">
    <citation type="submission" date="2018-06" db="EMBL/GenBank/DDBJ databases">
        <title>Genomic Encyclopedia of Archaeal and Bacterial Type Strains, Phase II (KMG-II): from individual species to whole genera.</title>
        <authorList>
            <person name="Goeker M."/>
        </authorList>
    </citation>
    <scope>NUCLEOTIDE SEQUENCE [LARGE SCALE GENOMIC DNA]</scope>
    <source>
        <strain evidence="4 5">CFPB 3232</strain>
    </source>
</reference>
<gene>
    <name evidence="4" type="ORF">AX018_102214</name>
</gene>
<dbReference type="InterPro" id="IPR008928">
    <property type="entry name" value="6-hairpin_glycosidase_sf"/>
</dbReference>
<evidence type="ECO:0000256" key="1">
    <source>
        <dbReference type="SAM" id="MobiDB-lite"/>
    </source>
</evidence>
<dbReference type="AlphaFoldDB" id="A0A328ZEK7"/>
<name>A0A328ZEK7_9BURK</name>
<comment type="caution">
    <text evidence="4">The sequence shown here is derived from an EMBL/GenBank/DDBJ whole genome shotgun (WGS) entry which is preliminary data.</text>
</comment>
<dbReference type="PANTHER" id="PTHR31616:SF0">
    <property type="entry name" value="GLUCAN 1,4-ALPHA-GLUCOSIDASE"/>
    <property type="match status" value="1"/>
</dbReference>
<evidence type="ECO:0000259" key="3">
    <source>
        <dbReference type="Pfam" id="PF19291"/>
    </source>
</evidence>
<dbReference type="InterPro" id="IPR045582">
    <property type="entry name" value="Trehalase-like_N"/>
</dbReference>
<organism evidence="4 5">
    <name type="scientific">Paracidovorax anthurii</name>
    <dbReference type="NCBI Taxonomy" id="78229"/>
    <lineage>
        <taxon>Bacteria</taxon>
        <taxon>Pseudomonadati</taxon>
        <taxon>Pseudomonadota</taxon>
        <taxon>Betaproteobacteria</taxon>
        <taxon>Burkholderiales</taxon>
        <taxon>Comamonadaceae</taxon>
        <taxon>Paracidovorax</taxon>
    </lineage>
</organism>
<evidence type="ECO:0000313" key="4">
    <source>
        <dbReference type="EMBL" id="RAR80656.1"/>
    </source>
</evidence>
<dbReference type="InterPro" id="IPR011613">
    <property type="entry name" value="GH15-like"/>
</dbReference>
<sequence length="633" mass="70357">MKPHDPAPSTGHDAQAAGTPAPADGLPGLSRDPLRRPPTFAPPAEASLGLGMIGNCSVSALVDANAHIVWCCLPRFDGDPVFNALIQPGDQGSRFAIELENQAESRQWYEPNTAVLRTRLTDQAGNSIEITDFAPRFYARSRFFRPMLLVRRVRPVQGSPRIRVTANVRYAWGREKPEITQGSNHVRFVGADLTLRLNTDAPVSHVLSGQPFVISREYNFLLGADESLPGGIADTARSYEQETVAYWRQWTQRLAVPLEWQEAVIRAAITLKLSLYEDTGAIVAAMTTSIPESAHSGRNWDYRYCWLRDAFFVVRALNSLSETATMEDYLRWLSNVVVEASGGHIQPLYGIGLERELPEFFVPHLAGYRGMGPVRVGNQAAEHFQHDVYGNIILGAAQAFHDKRLLHMGGAAEFARMEQIGELAVQVYGTPDAGMWELRTRARVHTSSALMSWAACDRLAKIASALQLPERADYWHGHARRMRDEILAKSWSEKRQAFAESFGGHELDASVLLMAEVGLIDPRFVSTVDAMEATLCDGPYMRRYEAADDFGKPDTAFNICTFWRIDALARIGRRSQAREIFEAMLAARNPLGLLSEDTHAQTGEMWGNFPQTYSMVGIINAAVRLSAPWDSVI</sequence>
<protein>
    <submittedName>
        <fullName evidence="4">GH15 family glucan-1,4-alpha-glucosidase</fullName>
    </submittedName>
</protein>
<dbReference type="EMBL" id="QLTA01000022">
    <property type="protein sequence ID" value="RAR80656.1"/>
    <property type="molecule type" value="Genomic_DNA"/>
</dbReference>
<accession>A0A328ZEK7</accession>
<dbReference type="Pfam" id="PF00723">
    <property type="entry name" value="Glyco_hydro_15"/>
    <property type="match status" value="1"/>
</dbReference>
<feature type="domain" description="Trehalase-like N-terminal" evidence="3">
    <location>
        <begin position="50"/>
        <end position="197"/>
    </location>
</feature>
<evidence type="ECO:0000313" key="5">
    <source>
        <dbReference type="Proteomes" id="UP000248856"/>
    </source>
</evidence>
<feature type="domain" description="GH15-like" evidence="2">
    <location>
        <begin position="262"/>
        <end position="622"/>
    </location>
</feature>
<dbReference type="Proteomes" id="UP000248856">
    <property type="component" value="Unassembled WGS sequence"/>
</dbReference>
<feature type="region of interest" description="Disordered" evidence="1">
    <location>
        <begin position="1"/>
        <end position="42"/>
    </location>
</feature>